<comment type="caution">
    <text evidence="5">The sequence shown here is derived from an EMBL/GenBank/DDBJ whole genome shotgun (WGS) entry which is preliminary data.</text>
</comment>
<name>A0A327QY72_9BACT</name>
<keyword evidence="1" id="KW-0805">Transcription regulation</keyword>
<dbReference type="SUPFAM" id="SSF46785">
    <property type="entry name" value="Winged helix' DNA-binding domain"/>
    <property type="match status" value="1"/>
</dbReference>
<gene>
    <name evidence="5" type="ORF">LX64_01328</name>
</gene>
<feature type="domain" description="HTH hxlR-type" evidence="4">
    <location>
        <begin position="33"/>
        <end position="140"/>
    </location>
</feature>
<keyword evidence="2" id="KW-0238">DNA-binding</keyword>
<keyword evidence="6" id="KW-1185">Reference proteome</keyword>
<dbReference type="EMBL" id="QLLL01000002">
    <property type="protein sequence ID" value="RAJ08674.1"/>
    <property type="molecule type" value="Genomic_DNA"/>
</dbReference>
<sequence>MCFPKSRLLCRNDCYPLPLGYLLLYAMAKLEKCTTPNRENTLALRDAIELLSGKWKVCILHNLANGALRFSDLKEEVVGITPKVLSKELLVLEQHKLITRTVHATKPITVSYALTEHAHNVQPVIQALATFGIQHRAIIKGQ</sequence>
<dbReference type="InterPro" id="IPR036388">
    <property type="entry name" value="WH-like_DNA-bd_sf"/>
</dbReference>
<dbReference type="InterPro" id="IPR002577">
    <property type="entry name" value="HTH_HxlR"/>
</dbReference>
<evidence type="ECO:0000313" key="6">
    <source>
        <dbReference type="Proteomes" id="UP000249547"/>
    </source>
</evidence>
<dbReference type="Pfam" id="PF01638">
    <property type="entry name" value="HxlR"/>
    <property type="match status" value="1"/>
</dbReference>
<protein>
    <submittedName>
        <fullName evidence="5">HxlR family transcriptional regulator</fullName>
    </submittedName>
</protein>
<proteinExistence type="predicted"/>
<dbReference type="AlphaFoldDB" id="A0A327QY72"/>
<evidence type="ECO:0000256" key="1">
    <source>
        <dbReference type="ARBA" id="ARBA00023015"/>
    </source>
</evidence>
<dbReference type="PANTHER" id="PTHR33204">
    <property type="entry name" value="TRANSCRIPTIONAL REGULATOR, MARR FAMILY"/>
    <property type="match status" value="1"/>
</dbReference>
<evidence type="ECO:0000313" key="5">
    <source>
        <dbReference type="EMBL" id="RAJ08674.1"/>
    </source>
</evidence>
<dbReference type="Proteomes" id="UP000249547">
    <property type="component" value="Unassembled WGS sequence"/>
</dbReference>
<dbReference type="Gene3D" id="1.10.10.10">
    <property type="entry name" value="Winged helix-like DNA-binding domain superfamily/Winged helix DNA-binding domain"/>
    <property type="match status" value="1"/>
</dbReference>
<evidence type="ECO:0000256" key="2">
    <source>
        <dbReference type="ARBA" id="ARBA00023125"/>
    </source>
</evidence>
<keyword evidence="3" id="KW-0804">Transcription</keyword>
<dbReference type="InterPro" id="IPR036390">
    <property type="entry name" value="WH_DNA-bd_sf"/>
</dbReference>
<evidence type="ECO:0000259" key="4">
    <source>
        <dbReference type="PROSITE" id="PS51118"/>
    </source>
</evidence>
<dbReference type="GO" id="GO:0003677">
    <property type="term" value="F:DNA binding"/>
    <property type="evidence" value="ECO:0007669"/>
    <property type="project" value="UniProtKB-KW"/>
</dbReference>
<dbReference type="PROSITE" id="PS51118">
    <property type="entry name" value="HTH_HXLR"/>
    <property type="match status" value="1"/>
</dbReference>
<organism evidence="5 6">
    <name type="scientific">Chitinophaga skermanii</name>
    <dbReference type="NCBI Taxonomy" id="331697"/>
    <lineage>
        <taxon>Bacteria</taxon>
        <taxon>Pseudomonadati</taxon>
        <taxon>Bacteroidota</taxon>
        <taxon>Chitinophagia</taxon>
        <taxon>Chitinophagales</taxon>
        <taxon>Chitinophagaceae</taxon>
        <taxon>Chitinophaga</taxon>
    </lineage>
</organism>
<reference evidence="5 6" key="1">
    <citation type="submission" date="2018-06" db="EMBL/GenBank/DDBJ databases">
        <title>Genomic Encyclopedia of Archaeal and Bacterial Type Strains, Phase II (KMG-II): from individual species to whole genera.</title>
        <authorList>
            <person name="Goeker M."/>
        </authorList>
    </citation>
    <scope>NUCLEOTIDE SEQUENCE [LARGE SCALE GENOMIC DNA]</scope>
    <source>
        <strain evidence="5 6">DSM 23857</strain>
    </source>
</reference>
<accession>A0A327QY72</accession>
<evidence type="ECO:0000256" key="3">
    <source>
        <dbReference type="ARBA" id="ARBA00023163"/>
    </source>
</evidence>